<dbReference type="AlphaFoldDB" id="A0A314ZAW6"/>
<feature type="region of interest" description="Disordered" evidence="1">
    <location>
        <begin position="44"/>
        <end position="85"/>
    </location>
</feature>
<proteinExistence type="predicted"/>
<accession>A0A314ZAW6</accession>
<dbReference type="OrthoDB" id="10466610at2759"/>
<dbReference type="EMBL" id="PJQY01001854">
    <property type="protein sequence ID" value="PQP98955.1"/>
    <property type="molecule type" value="Genomic_DNA"/>
</dbReference>
<dbReference type="Proteomes" id="UP000250321">
    <property type="component" value="Unassembled WGS sequence"/>
</dbReference>
<evidence type="ECO:0000313" key="3">
    <source>
        <dbReference type="Proteomes" id="UP000250321"/>
    </source>
</evidence>
<evidence type="ECO:0000256" key="1">
    <source>
        <dbReference type="SAM" id="MobiDB-lite"/>
    </source>
</evidence>
<sequence>MVEEQFRWEKSVVRFNPDLDINFDTSGVPPLILPGRELLFVSFSSGDAASPPDAEVGGGSEGGGGEVVPEAEPAAEEVPEQRANA</sequence>
<gene>
    <name evidence="2" type="ORF">Pyn_09766</name>
</gene>
<keyword evidence="3" id="KW-1185">Reference proteome</keyword>
<protein>
    <submittedName>
        <fullName evidence="2">Uncharacterized protein</fullName>
    </submittedName>
</protein>
<comment type="caution">
    <text evidence="2">The sequence shown here is derived from an EMBL/GenBank/DDBJ whole genome shotgun (WGS) entry which is preliminary data.</text>
</comment>
<feature type="compositionally biased region" description="Gly residues" evidence="1">
    <location>
        <begin position="56"/>
        <end position="66"/>
    </location>
</feature>
<name>A0A314ZAW6_PRUYE</name>
<evidence type="ECO:0000313" key="2">
    <source>
        <dbReference type="EMBL" id="PQP98955.1"/>
    </source>
</evidence>
<organism evidence="2 3">
    <name type="scientific">Prunus yedoensis var. nudiflora</name>
    <dbReference type="NCBI Taxonomy" id="2094558"/>
    <lineage>
        <taxon>Eukaryota</taxon>
        <taxon>Viridiplantae</taxon>
        <taxon>Streptophyta</taxon>
        <taxon>Embryophyta</taxon>
        <taxon>Tracheophyta</taxon>
        <taxon>Spermatophyta</taxon>
        <taxon>Magnoliopsida</taxon>
        <taxon>eudicotyledons</taxon>
        <taxon>Gunneridae</taxon>
        <taxon>Pentapetalae</taxon>
        <taxon>rosids</taxon>
        <taxon>fabids</taxon>
        <taxon>Rosales</taxon>
        <taxon>Rosaceae</taxon>
        <taxon>Amygdaloideae</taxon>
        <taxon>Amygdaleae</taxon>
        <taxon>Prunus</taxon>
    </lineage>
</organism>
<reference evidence="2 3" key="1">
    <citation type="submission" date="2018-02" db="EMBL/GenBank/DDBJ databases">
        <title>Draft genome of wild Prunus yedoensis var. nudiflora.</title>
        <authorList>
            <person name="Baek S."/>
            <person name="Kim J.-H."/>
            <person name="Choi K."/>
            <person name="Kim G.-B."/>
            <person name="Cho A."/>
            <person name="Jang H."/>
            <person name="Shin C.-H."/>
            <person name="Yu H.-J."/>
            <person name="Mun J.-H."/>
        </authorList>
    </citation>
    <scope>NUCLEOTIDE SEQUENCE [LARGE SCALE GENOMIC DNA]</scope>
    <source>
        <strain evidence="3">cv. Jeju island</strain>
        <tissue evidence="2">Leaf</tissue>
    </source>
</reference>